<dbReference type="AlphaFoldDB" id="A0A6L7GK22"/>
<reference evidence="2 3" key="1">
    <citation type="submission" date="2019-11" db="EMBL/GenBank/DDBJ databases">
        <title>Gordonia sp. nov., a novel actinobacterium isolated from mangrove soil in Hainan.</title>
        <authorList>
            <person name="Huang X."/>
            <person name="Xie Y."/>
            <person name="Chu X."/>
            <person name="Xiao K."/>
        </authorList>
    </citation>
    <scope>NUCLEOTIDE SEQUENCE [LARGE SCALE GENOMIC DNA]</scope>
    <source>
        <strain evidence="2 3">HNM0687</strain>
    </source>
</reference>
<feature type="transmembrane region" description="Helical" evidence="1">
    <location>
        <begin position="130"/>
        <end position="149"/>
    </location>
</feature>
<feature type="transmembrane region" description="Helical" evidence="1">
    <location>
        <begin position="97"/>
        <end position="118"/>
    </location>
</feature>
<feature type="transmembrane region" description="Helical" evidence="1">
    <location>
        <begin position="255"/>
        <end position="275"/>
    </location>
</feature>
<feature type="transmembrane region" description="Helical" evidence="1">
    <location>
        <begin position="71"/>
        <end position="91"/>
    </location>
</feature>
<keyword evidence="1" id="KW-0472">Membrane</keyword>
<accession>A0A6L7GK22</accession>
<feature type="transmembrane region" description="Helical" evidence="1">
    <location>
        <begin position="200"/>
        <end position="221"/>
    </location>
</feature>
<organism evidence="2 3">
    <name type="scientific">Gordonia mangrovi</name>
    <dbReference type="NCBI Taxonomy" id="2665643"/>
    <lineage>
        <taxon>Bacteria</taxon>
        <taxon>Bacillati</taxon>
        <taxon>Actinomycetota</taxon>
        <taxon>Actinomycetes</taxon>
        <taxon>Mycobacteriales</taxon>
        <taxon>Gordoniaceae</taxon>
        <taxon>Gordonia</taxon>
    </lineage>
</organism>
<proteinExistence type="predicted"/>
<sequence>MSGVPRVEAADRALLGTADRNAAWLGGAFVIVLLTQQLRVPGTSVPVASVATGVVLVVLVLRGARFKSLTAVLLCVILATYATAVTLLGAIRATNSGAVEVLISIPFVWSVVAFAPILDMTGVSQERLRAIVKYTLLFVCGLGYVQFFVQIYGGGYVGLREVVPTDWLLPGYVNTSGFGSSGMLPGLLRGNGMVFLEPSYAGQFYALGALLFLSAGSIWSIPMVAMVLLTGSGTGFLVLAAGVLVGLFAYNRRSWLILIAIAASSYFALAGLRLGDAMFDRTSELSNSESSGSIRFVAPYQHLSQFWGDFDVHAIFGLGSGGSGFYAGLADTKANYSFLPSAIIDFGVVGVILAAVILYRICRLEIDLGSRVGLVLIVLVMSGGFSTPMISATVLVLVAGLSPDCVFDRLGGPGMERGHRPFYGAAGRTDVRREPAARLAWRH</sequence>
<feature type="transmembrane region" description="Helical" evidence="1">
    <location>
        <begin position="374"/>
        <end position="401"/>
    </location>
</feature>
<comment type="caution">
    <text evidence="2">The sequence shown here is derived from an EMBL/GenBank/DDBJ whole genome shotgun (WGS) entry which is preliminary data.</text>
</comment>
<feature type="transmembrane region" description="Helical" evidence="1">
    <location>
        <begin position="169"/>
        <end position="188"/>
    </location>
</feature>
<keyword evidence="1" id="KW-1133">Transmembrane helix</keyword>
<protein>
    <recommendedName>
        <fullName evidence="4">O-antigen ligase domain-containing protein</fullName>
    </recommendedName>
</protein>
<keyword evidence="3" id="KW-1185">Reference proteome</keyword>
<feature type="transmembrane region" description="Helical" evidence="1">
    <location>
        <begin position="44"/>
        <end position="64"/>
    </location>
</feature>
<evidence type="ECO:0008006" key="4">
    <source>
        <dbReference type="Google" id="ProtNLM"/>
    </source>
</evidence>
<dbReference type="Proteomes" id="UP000475545">
    <property type="component" value="Unassembled WGS sequence"/>
</dbReference>
<evidence type="ECO:0000313" key="3">
    <source>
        <dbReference type="Proteomes" id="UP000475545"/>
    </source>
</evidence>
<evidence type="ECO:0000256" key="1">
    <source>
        <dbReference type="SAM" id="Phobius"/>
    </source>
</evidence>
<name>A0A6L7GK22_9ACTN</name>
<gene>
    <name evidence="2" type="ORF">GIY30_02600</name>
</gene>
<keyword evidence="1" id="KW-0812">Transmembrane</keyword>
<evidence type="ECO:0000313" key="2">
    <source>
        <dbReference type="EMBL" id="MXP20254.1"/>
    </source>
</evidence>
<feature type="transmembrane region" description="Helical" evidence="1">
    <location>
        <begin position="21"/>
        <end position="38"/>
    </location>
</feature>
<feature type="transmembrane region" description="Helical" evidence="1">
    <location>
        <begin position="338"/>
        <end position="362"/>
    </location>
</feature>
<feature type="transmembrane region" description="Helical" evidence="1">
    <location>
        <begin position="227"/>
        <end position="248"/>
    </location>
</feature>
<dbReference type="EMBL" id="WMBR01000001">
    <property type="protein sequence ID" value="MXP20254.1"/>
    <property type="molecule type" value="Genomic_DNA"/>
</dbReference>
<dbReference type="RefSeq" id="WP_160900421.1">
    <property type="nucleotide sequence ID" value="NZ_CP102850.1"/>
</dbReference>